<name>A0ABY7E8R0_MYAAR</name>
<keyword evidence="7" id="KW-1133">Transmembrane helix</keyword>
<evidence type="ECO:0000313" key="9">
    <source>
        <dbReference type="EMBL" id="WAR05365.1"/>
    </source>
</evidence>
<keyword evidence="6" id="KW-0479">Metal-binding</keyword>
<evidence type="ECO:0000313" key="10">
    <source>
        <dbReference type="Proteomes" id="UP001164746"/>
    </source>
</evidence>
<organism evidence="9 10">
    <name type="scientific">Mya arenaria</name>
    <name type="common">Soft-shell clam</name>
    <dbReference type="NCBI Taxonomy" id="6604"/>
    <lineage>
        <taxon>Eukaryota</taxon>
        <taxon>Metazoa</taxon>
        <taxon>Spiralia</taxon>
        <taxon>Lophotrochozoa</taxon>
        <taxon>Mollusca</taxon>
        <taxon>Bivalvia</taxon>
        <taxon>Autobranchia</taxon>
        <taxon>Heteroconchia</taxon>
        <taxon>Euheterodonta</taxon>
        <taxon>Imparidentia</taxon>
        <taxon>Neoheterodontei</taxon>
        <taxon>Myida</taxon>
        <taxon>Myoidea</taxon>
        <taxon>Myidae</taxon>
        <taxon>Mya</taxon>
    </lineage>
</organism>
<dbReference type="Proteomes" id="UP001164746">
    <property type="component" value="Chromosome 5"/>
</dbReference>
<keyword evidence="6" id="KW-0645">Protease</keyword>
<dbReference type="PANTHER" id="PTHR10514:SF27">
    <property type="entry name" value="ANGIOTENSIN-CONVERTING ENZYME"/>
    <property type="match status" value="1"/>
</dbReference>
<keyword evidence="4 6" id="KW-0325">Glycoprotein</keyword>
<accession>A0ABY7E8R0</accession>
<sequence>MILTEAFQLLSFTTFVVAVLSQTVDEQVRAYLEDSGGYNERATTLSKTYTTELSLQWSEFAKNESVKASEFDLNAITDASLKRQIEKILDVGISGYEDTSVLNKIADLEAEMTDIYSAAEWCKSQGECYKLEPGLTEIITNSRNYDELLAAWKGWRDVSGKHMRAKYQEFVELMNMAIKAGERYSDMGDYYRSWYEDPQFETDVRNLFDELAPLYDQLHIYVRRKLKEHYGANKFPTSGHIPAHLFGNMWAQGWSNIFDLLAPYPEADQTNLTKAMIDQNYNVTHMYEMAEEFFTSIRLKKMPDTFWTHSMLERPPDRDVVCHASAWDMNNGTDFRIKQCTIVTGDQFNTVHHEMGHVQYYLEYINQPYLYRSGANPGFHEGVADIAKGDINFLFQMALRKVAFLPFGYLIDQWRWSVYRGQTTPANYNTEWWKLREMLQMGSSKQWGEALFTLTRGTSGETRKLSAAPLLSYFKPLQEWLTQRNAEASDTEIWDKTSCPPGSFRTTSGGNVVTPGNLLLVLLITVIFAINKV</sequence>
<reference evidence="9" key="1">
    <citation type="submission" date="2022-11" db="EMBL/GenBank/DDBJ databases">
        <title>Centuries of genome instability and evolution in soft-shell clam transmissible cancer (bioRxiv).</title>
        <authorList>
            <person name="Hart S.F.M."/>
            <person name="Yonemitsu M.A."/>
            <person name="Giersch R.M."/>
            <person name="Beal B.F."/>
            <person name="Arriagada G."/>
            <person name="Davis B.W."/>
            <person name="Ostrander E.A."/>
            <person name="Goff S.P."/>
            <person name="Metzger M.J."/>
        </authorList>
    </citation>
    <scope>NUCLEOTIDE SEQUENCE</scope>
    <source>
        <strain evidence="9">MELC-2E11</strain>
        <tissue evidence="9">Siphon/mantle</tissue>
    </source>
</reference>
<feature type="signal peptide" evidence="8">
    <location>
        <begin position="1"/>
        <end position="18"/>
    </location>
</feature>
<evidence type="ECO:0000256" key="2">
    <source>
        <dbReference type="ARBA" id="ARBA00022729"/>
    </source>
</evidence>
<comment type="cofactor">
    <cofactor evidence="6">
        <name>Zn(2+)</name>
        <dbReference type="ChEBI" id="CHEBI:29105"/>
    </cofactor>
    <text evidence="6">Binds 2 Zn(2+) ions per subunit.</text>
</comment>
<feature type="disulfide bond" evidence="5">
    <location>
        <begin position="322"/>
        <end position="340"/>
    </location>
</feature>
<comment type="caution">
    <text evidence="5">Lacks conserved residue(s) required for the propagation of feature annotation.</text>
</comment>
<keyword evidence="6" id="KW-0378">Hydrolase</keyword>
<gene>
    <name evidence="9" type="ORF">MAR_020734</name>
</gene>
<comment type="similarity">
    <text evidence="1 5 6">Belongs to the peptidase M2 family.</text>
</comment>
<evidence type="ECO:0000256" key="1">
    <source>
        <dbReference type="ARBA" id="ARBA00008139"/>
    </source>
</evidence>
<dbReference type="PROSITE" id="PS52011">
    <property type="entry name" value="PEPTIDASE_M2"/>
    <property type="match status" value="1"/>
</dbReference>
<evidence type="ECO:0000256" key="8">
    <source>
        <dbReference type="SAM" id="SignalP"/>
    </source>
</evidence>
<dbReference type="EC" id="3.4.-.-" evidence="6"/>
<protein>
    <recommendedName>
        <fullName evidence="6">Angiotensin-converting enzyme</fullName>
        <ecNumber evidence="6">3.4.-.-</ecNumber>
    </recommendedName>
</protein>
<dbReference type="PANTHER" id="PTHR10514">
    <property type="entry name" value="ANGIOTENSIN-CONVERTING ENZYME"/>
    <property type="match status" value="1"/>
</dbReference>
<proteinExistence type="inferred from homology"/>
<keyword evidence="6" id="KW-0121">Carboxypeptidase</keyword>
<keyword evidence="2 8" id="KW-0732">Signal</keyword>
<keyword evidence="3 5" id="KW-1015">Disulfide bond</keyword>
<keyword evidence="7" id="KW-0812">Transmembrane</keyword>
<keyword evidence="10" id="KW-1185">Reference proteome</keyword>
<dbReference type="EMBL" id="CP111016">
    <property type="protein sequence ID" value="WAR05365.1"/>
    <property type="molecule type" value="Genomic_DNA"/>
</dbReference>
<evidence type="ECO:0000256" key="5">
    <source>
        <dbReference type="PROSITE-ProRule" id="PRU01355"/>
    </source>
</evidence>
<keyword evidence="6" id="KW-0862">Zinc</keyword>
<dbReference type="CDD" id="cd06461">
    <property type="entry name" value="M2_ACE"/>
    <property type="match status" value="1"/>
</dbReference>
<evidence type="ECO:0000256" key="4">
    <source>
        <dbReference type="ARBA" id="ARBA00023180"/>
    </source>
</evidence>
<dbReference type="SUPFAM" id="SSF55486">
    <property type="entry name" value="Metalloproteases ('zincins'), catalytic domain"/>
    <property type="match status" value="1"/>
</dbReference>
<keyword evidence="7" id="KW-0472">Membrane</keyword>
<dbReference type="InterPro" id="IPR001548">
    <property type="entry name" value="Peptidase_M2"/>
</dbReference>
<feature type="transmembrane region" description="Helical" evidence="7">
    <location>
        <begin position="512"/>
        <end position="530"/>
    </location>
</feature>
<evidence type="ECO:0000256" key="7">
    <source>
        <dbReference type="SAM" id="Phobius"/>
    </source>
</evidence>
<dbReference type="PRINTS" id="PR00791">
    <property type="entry name" value="PEPDIPTASEA"/>
</dbReference>
<feature type="chain" id="PRO_5047037490" description="Angiotensin-converting enzyme" evidence="8">
    <location>
        <begin position="19"/>
        <end position="533"/>
    </location>
</feature>
<dbReference type="Pfam" id="PF01401">
    <property type="entry name" value="Peptidase_M2"/>
    <property type="match status" value="2"/>
</dbReference>
<evidence type="ECO:0000256" key="3">
    <source>
        <dbReference type="ARBA" id="ARBA00023157"/>
    </source>
</evidence>
<evidence type="ECO:0000256" key="6">
    <source>
        <dbReference type="RuleBase" id="RU361144"/>
    </source>
</evidence>
<keyword evidence="6" id="KW-0482">Metalloprotease</keyword>